<dbReference type="FunFam" id="1.10.10.10:FF:000001">
    <property type="entry name" value="LysR family transcriptional regulator"/>
    <property type="match status" value="1"/>
</dbReference>
<dbReference type="GO" id="GO:0006351">
    <property type="term" value="P:DNA-templated transcription"/>
    <property type="evidence" value="ECO:0007669"/>
    <property type="project" value="TreeGrafter"/>
</dbReference>
<dbReference type="PANTHER" id="PTHR30537">
    <property type="entry name" value="HTH-TYPE TRANSCRIPTIONAL REGULATOR"/>
    <property type="match status" value="1"/>
</dbReference>
<keyword evidence="2" id="KW-0805">Transcription regulation</keyword>
<dbReference type="OrthoDB" id="9786526at2"/>
<dbReference type="Gene3D" id="3.40.190.290">
    <property type="match status" value="1"/>
</dbReference>
<name>A0A1R1JK28_ALCXX</name>
<dbReference type="InterPro" id="IPR036390">
    <property type="entry name" value="WH_DNA-bd_sf"/>
</dbReference>
<dbReference type="GO" id="GO:0043565">
    <property type="term" value="F:sequence-specific DNA binding"/>
    <property type="evidence" value="ECO:0007669"/>
    <property type="project" value="TreeGrafter"/>
</dbReference>
<evidence type="ECO:0000256" key="3">
    <source>
        <dbReference type="ARBA" id="ARBA00023125"/>
    </source>
</evidence>
<dbReference type="SUPFAM" id="SSF46785">
    <property type="entry name" value="Winged helix' DNA-binding domain"/>
    <property type="match status" value="1"/>
</dbReference>
<keyword evidence="4" id="KW-0804">Transcription</keyword>
<evidence type="ECO:0000313" key="8">
    <source>
        <dbReference type="Proteomes" id="UP000187251"/>
    </source>
</evidence>
<accession>A0A1R1JK28</accession>
<feature type="domain" description="HTH lysR-type" evidence="6">
    <location>
        <begin position="4"/>
        <end position="61"/>
    </location>
</feature>
<dbReference type="RefSeq" id="WP_076416378.1">
    <property type="nucleotide sequence ID" value="NZ_AP028040.1"/>
</dbReference>
<dbReference type="Proteomes" id="UP000187251">
    <property type="component" value="Unassembled WGS sequence"/>
</dbReference>
<dbReference type="InterPro" id="IPR000847">
    <property type="entry name" value="LysR_HTH_N"/>
</dbReference>
<dbReference type="Gene3D" id="1.10.10.10">
    <property type="entry name" value="Winged helix-like DNA-binding domain superfamily/Winged helix DNA-binding domain"/>
    <property type="match status" value="1"/>
</dbReference>
<dbReference type="FunFam" id="3.40.190.290:FF:000001">
    <property type="entry name" value="Transcriptional regulator, LysR family"/>
    <property type="match status" value="1"/>
</dbReference>
<keyword evidence="3" id="KW-0238">DNA-binding</keyword>
<dbReference type="InterPro" id="IPR005119">
    <property type="entry name" value="LysR_subst-bd"/>
</dbReference>
<dbReference type="CDD" id="cd08422">
    <property type="entry name" value="PBP2_CrgA_like"/>
    <property type="match status" value="1"/>
</dbReference>
<dbReference type="PANTHER" id="PTHR30537:SF21">
    <property type="entry name" value="HTH-TYPE TRANSCRIPTIONAL REGULATOR SINR-RELATED"/>
    <property type="match status" value="1"/>
</dbReference>
<dbReference type="AlphaFoldDB" id="A0A1R1JK28"/>
<dbReference type="SUPFAM" id="SSF53850">
    <property type="entry name" value="Periplasmic binding protein-like II"/>
    <property type="match status" value="1"/>
</dbReference>
<feature type="region of interest" description="Disordered" evidence="5">
    <location>
        <begin position="310"/>
        <end position="339"/>
    </location>
</feature>
<evidence type="ECO:0000256" key="5">
    <source>
        <dbReference type="SAM" id="MobiDB-lite"/>
    </source>
</evidence>
<dbReference type="InterPro" id="IPR036388">
    <property type="entry name" value="WH-like_DNA-bd_sf"/>
</dbReference>
<sequence length="339" mass="37220">MATDRLGDMRLFVETAAAGSLSAAGRKLGLSAAAASARLIKLESALRARLFHRSTRQLRLTEEGRVYLAHCEIALRAIDAAEAALQAGQQAVRGKLRISASADFGRNLLNDWLEEFSAMHPDLKIALTLSDSLSNLLHDDIDLAIRFGRPQDGALVARHLAPNWRVLCASPDYIARRGAPRTPEDLARHDFIVLVTAAGPLNQFHFIKNETAASFTVPLERAWETNDGALARQWAIAGHGIARKTIWDAADDLRAGRLKVLLPDYRVSEDGVHAVFHGTRYMAPRVRVLLDFLVTRFADAGAALTRDFDIEAGRPRQPPDVADPVARRPLAQKAPRTAR</sequence>
<dbReference type="PROSITE" id="PS50931">
    <property type="entry name" value="HTH_LYSR"/>
    <property type="match status" value="1"/>
</dbReference>
<protein>
    <submittedName>
        <fullName evidence="7">LysR family transcriptional regulator</fullName>
    </submittedName>
</protein>
<evidence type="ECO:0000256" key="2">
    <source>
        <dbReference type="ARBA" id="ARBA00023015"/>
    </source>
</evidence>
<proteinExistence type="inferred from homology"/>
<evidence type="ECO:0000313" key="7">
    <source>
        <dbReference type="EMBL" id="OMG75553.1"/>
    </source>
</evidence>
<dbReference type="Pfam" id="PF00126">
    <property type="entry name" value="HTH_1"/>
    <property type="match status" value="1"/>
</dbReference>
<comment type="similarity">
    <text evidence="1">Belongs to the LysR transcriptional regulatory family.</text>
</comment>
<dbReference type="Pfam" id="PF03466">
    <property type="entry name" value="LysR_substrate"/>
    <property type="match status" value="1"/>
</dbReference>
<dbReference type="GO" id="GO:0003700">
    <property type="term" value="F:DNA-binding transcription factor activity"/>
    <property type="evidence" value="ECO:0007669"/>
    <property type="project" value="InterPro"/>
</dbReference>
<dbReference type="EMBL" id="MJMN01000065">
    <property type="protein sequence ID" value="OMG75553.1"/>
    <property type="molecule type" value="Genomic_DNA"/>
</dbReference>
<reference evidence="7 8" key="1">
    <citation type="submission" date="2016-09" db="EMBL/GenBank/DDBJ databases">
        <title>Phylogenomics of Achromobacter.</title>
        <authorList>
            <person name="Jeukens J."/>
            <person name="Freschi L."/>
            <person name="Vincent A.T."/>
            <person name="Emond-Rheault J.-G."/>
            <person name="Kukavica-Ibrulj I."/>
            <person name="Charette S.J."/>
            <person name="Levesque R.C."/>
        </authorList>
    </citation>
    <scope>NUCLEOTIDE SEQUENCE [LARGE SCALE GENOMIC DNA]</scope>
    <source>
        <strain evidence="7 8">AUS488</strain>
    </source>
</reference>
<evidence type="ECO:0000259" key="6">
    <source>
        <dbReference type="PROSITE" id="PS50931"/>
    </source>
</evidence>
<organism evidence="7 8">
    <name type="scientific">Alcaligenes xylosoxydans xylosoxydans</name>
    <name type="common">Achromobacter xylosoxidans</name>
    <dbReference type="NCBI Taxonomy" id="85698"/>
    <lineage>
        <taxon>Bacteria</taxon>
        <taxon>Pseudomonadati</taxon>
        <taxon>Pseudomonadota</taxon>
        <taxon>Betaproteobacteria</taxon>
        <taxon>Burkholderiales</taxon>
        <taxon>Alcaligenaceae</taxon>
        <taxon>Achromobacter</taxon>
    </lineage>
</organism>
<evidence type="ECO:0000256" key="4">
    <source>
        <dbReference type="ARBA" id="ARBA00023163"/>
    </source>
</evidence>
<gene>
    <name evidence="7" type="ORF">BIZ92_18490</name>
</gene>
<evidence type="ECO:0000256" key="1">
    <source>
        <dbReference type="ARBA" id="ARBA00009437"/>
    </source>
</evidence>
<dbReference type="InterPro" id="IPR058163">
    <property type="entry name" value="LysR-type_TF_proteobact-type"/>
</dbReference>
<comment type="caution">
    <text evidence="7">The sequence shown here is derived from an EMBL/GenBank/DDBJ whole genome shotgun (WGS) entry which is preliminary data.</text>
</comment>